<dbReference type="Pfam" id="PF14602">
    <property type="entry name" value="Hexapep_2"/>
    <property type="match status" value="1"/>
</dbReference>
<feature type="site" description="Increases basicity of active site His" evidence="2">
    <location>
        <position position="129"/>
    </location>
</feature>
<dbReference type="NCBIfam" id="TIGR03570">
    <property type="entry name" value="NeuD_NnaD"/>
    <property type="match status" value="1"/>
</dbReference>
<evidence type="ECO:0000256" key="3">
    <source>
        <dbReference type="PIRSR" id="PIRSR620019-2"/>
    </source>
</evidence>
<feature type="binding site" evidence="3">
    <location>
        <position position="137"/>
    </location>
    <ligand>
        <name>acetyl-CoA</name>
        <dbReference type="ChEBI" id="CHEBI:57288"/>
    </ligand>
</feature>
<dbReference type="STRING" id="152573.SAMN04488051_103226"/>
<sequence>MAEALIVLGAGGHARSVLALLNSLQRPVHAVLDPAAQPGETIMGVPVLAELALTAPCVLAVGDNQRRAVLFKQHQQWVLADALIHPSALLDATATLGKASQVLALAYIGPMARLGLNCLVNTRAVMEHESCLGDHSHLSVGAVLLGRAQVGAYCFIGAGAVIKDGVSLCDGVVVGANAFVNVDITEPGTYVGTPIRRLC</sequence>
<dbReference type="Pfam" id="PF17836">
    <property type="entry name" value="PglD_N"/>
    <property type="match status" value="1"/>
</dbReference>
<evidence type="ECO:0000256" key="1">
    <source>
        <dbReference type="ARBA" id="ARBA00007274"/>
    </source>
</evidence>
<dbReference type="SUPFAM" id="SSF51161">
    <property type="entry name" value="Trimeric LpxA-like enzymes"/>
    <property type="match status" value="1"/>
</dbReference>
<dbReference type="PANTHER" id="PTHR43300">
    <property type="entry name" value="ACETYLTRANSFERASE"/>
    <property type="match status" value="1"/>
</dbReference>
<dbReference type="InterPro" id="IPR011004">
    <property type="entry name" value="Trimer_LpxA-like_sf"/>
</dbReference>
<evidence type="ECO:0000256" key="2">
    <source>
        <dbReference type="PIRSR" id="PIRSR620019-1"/>
    </source>
</evidence>
<dbReference type="GO" id="GO:0016746">
    <property type="term" value="F:acyltransferase activity"/>
    <property type="evidence" value="ECO:0007669"/>
    <property type="project" value="UniProtKB-KW"/>
</dbReference>
<dbReference type="InterPro" id="IPR020019">
    <property type="entry name" value="AcTrfase_PglD-like"/>
</dbReference>
<name>A0A1H4B892_ALKAM</name>
<evidence type="ECO:0000313" key="6">
    <source>
        <dbReference type="Proteomes" id="UP000198773"/>
    </source>
</evidence>
<proteinExistence type="inferred from homology"/>
<dbReference type="InterPro" id="IPR050179">
    <property type="entry name" value="Trans_hexapeptide_repeat"/>
</dbReference>
<organism evidence="5 6">
    <name type="scientific">Alkalimonas amylolytica</name>
    <dbReference type="NCBI Taxonomy" id="152573"/>
    <lineage>
        <taxon>Bacteria</taxon>
        <taxon>Pseudomonadati</taxon>
        <taxon>Pseudomonadota</taxon>
        <taxon>Gammaproteobacteria</taxon>
        <taxon>Alkalimonas</taxon>
    </lineage>
</organism>
<keyword evidence="5" id="KW-0808">Transferase</keyword>
<dbReference type="RefSeq" id="WP_171907574.1">
    <property type="nucleotide sequence ID" value="NZ_FNRM01000003.1"/>
</dbReference>
<dbReference type="InterPro" id="IPR041561">
    <property type="entry name" value="PglD_N"/>
</dbReference>
<evidence type="ECO:0000313" key="5">
    <source>
        <dbReference type="EMBL" id="SEA44383.1"/>
    </source>
</evidence>
<feature type="domain" description="PglD N-terminal" evidence="4">
    <location>
        <begin position="5"/>
        <end position="73"/>
    </location>
</feature>
<comment type="similarity">
    <text evidence="1">Belongs to the transferase hexapeptide repeat family.</text>
</comment>
<gene>
    <name evidence="5" type="ORF">SAMN04488051_103226</name>
</gene>
<dbReference type="Proteomes" id="UP000198773">
    <property type="component" value="Unassembled WGS sequence"/>
</dbReference>
<dbReference type="PANTHER" id="PTHR43300:SF7">
    <property type="entry name" value="UDP-N-ACETYLBACILLOSAMINE N-ACETYLTRANSFERASE"/>
    <property type="match status" value="1"/>
</dbReference>
<evidence type="ECO:0000259" key="4">
    <source>
        <dbReference type="Pfam" id="PF17836"/>
    </source>
</evidence>
<dbReference type="InterPro" id="IPR001451">
    <property type="entry name" value="Hexapep"/>
</dbReference>
<dbReference type="Gene3D" id="2.160.10.10">
    <property type="entry name" value="Hexapeptide repeat proteins"/>
    <property type="match status" value="1"/>
</dbReference>
<accession>A0A1H4B892</accession>
<keyword evidence="5" id="KW-0012">Acyltransferase</keyword>
<feature type="active site" description="Proton acceptor" evidence="2">
    <location>
        <position position="128"/>
    </location>
</feature>
<dbReference type="CDD" id="cd03360">
    <property type="entry name" value="LbH_AT_putative"/>
    <property type="match status" value="1"/>
</dbReference>
<keyword evidence="6" id="KW-1185">Reference proteome</keyword>
<dbReference type="Gene3D" id="3.40.50.20">
    <property type="match status" value="1"/>
</dbReference>
<feature type="binding site" evidence="3">
    <location>
        <position position="62"/>
    </location>
    <ligand>
        <name>substrate</name>
    </ligand>
</feature>
<reference evidence="5 6" key="1">
    <citation type="submission" date="2016-10" db="EMBL/GenBank/DDBJ databases">
        <authorList>
            <person name="de Groot N.N."/>
        </authorList>
    </citation>
    <scope>NUCLEOTIDE SEQUENCE [LARGE SCALE GENOMIC DNA]</scope>
    <source>
        <strain evidence="5 6">CGMCC 1.3430</strain>
    </source>
</reference>
<dbReference type="EMBL" id="FNRM01000003">
    <property type="protein sequence ID" value="SEA44383.1"/>
    <property type="molecule type" value="Genomic_DNA"/>
</dbReference>
<protein>
    <submittedName>
        <fullName evidence="5">Sugar O-acyltransferase, sialic acid O-acetyltransferase NeuD family</fullName>
    </submittedName>
</protein>
<dbReference type="AlphaFoldDB" id="A0A1H4B892"/>